<dbReference type="EMBL" id="CAJNBL010000027">
    <property type="protein sequence ID" value="CAE6723912.1"/>
    <property type="molecule type" value="Genomic_DNA"/>
</dbReference>
<evidence type="ECO:0000313" key="3">
    <source>
        <dbReference type="Proteomes" id="UP000675882"/>
    </source>
</evidence>
<feature type="compositionally biased region" description="Basic residues" evidence="1">
    <location>
        <begin position="1"/>
        <end position="10"/>
    </location>
</feature>
<feature type="region of interest" description="Disordered" evidence="1">
    <location>
        <begin position="1"/>
        <end position="26"/>
    </location>
</feature>
<reference evidence="2" key="1">
    <citation type="submission" date="2021-02" db="EMBL/GenBank/DDBJ databases">
        <authorList>
            <person name="Han P."/>
        </authorList>
    </citation>
    <scope>NUCLEOTIDE SEQUENCE</scope>
    <source>
        <strain evidence="2">Candidatus Nitrotoga sp. ZN8</strain>
    </source>
</reference>
<dbReference type="Pfam" id="PF11154">
    <property type="entry name" value="DUF2934"/>
    <property type="match status" value="1"/>
</dbReference>
<keyword evidence="3" id="KW-1185">Reference proteome</keyword>
<dbReference type="AlphaFoldDB" id="A0A916BE06"/>
<accession>A0A916BE06</accession>
<organism evidence="2 3">
    <name type="scientific">Candidatus Nitrotoga fabula</name>
    <dbReference type="NCBI Taxonomy" id="2182327"/>
    <lineage>
        <taxon>Bacteria</taxon>
        <taxon>Pseudomonadati</taxon>
        <taxon>Pseudomonadota</taxon>
        <taxon>Betaproteobacteria</taxon>
        <taxon>Nitrosomonadales</taxon>
        <taxon>Gallionellaceae</taxon>
        <taxon>Candidatus Nitrotoga</taxon>
    </lineage>
</organism>
<dbReference type="InterPro" id="IPR021327">
    <property type="entry name" value="DUF2934"/>
</dbReference>
<protein>
    <recommendedName>
        <fullName evidence="4">DUF2934 domain-containing protein</fullName>
    </recommendedName>
</protein>
<comment type="caution">
    <text evidence="2">The sequence shown here is derived from an EMBL/GenBank/DDBJ whole genome shotgun (WGS) entry which is preliminary data.</text>
</comment>
<gene>
    <name evidence="2" type="ORF">NTGZN8_330038</name>
</gene>
<evidence type="ECO:0000256" key="1">
    <source>
        <dbReference type="SAM" id="MobiDB-lite"/>
    </source>
</evidence>
<evidence type="ECO:0000313" key="2">
    <source>
        <dbReference type="EMBL" id="CAE6723912.1"/>
    </source>
</evidence>
<evidence type="ECO:0008006" key="4">
    <source>
        <dbReference type="Google" id="ProtNLM"/>
    </source>
</evidence>
<name>A0A916BE06_9PROT</name>
<proteinExistence type="predicted"/>
<dbReference type="Proteomes" id="UP000675882">
    <property type="component" value="Unassembled WGS sequence"/>
</dbReference>
<sequence length="70" mass="7989">MNPTRTKRKAAINPTGISSFDPDLQSNNEKWRSRIAESAYYMAEARGFLPGHELDDWLAAESHEVLQQQL</sequence>
<dbReference type="RefSeq" id="WP_213036247.1">
    <property type="nucleotide sequence ID" value="NZ_CAJNBL010000027.1"/>
</dbReference>